<accession>A0A438E0D1</accession>
<dbReference type="PANTHER" id="PTHR12873">
    <property type="entry name" value="T7-LIKE MITOCHONDRIAL DNA HELICASE"/>
    <property type="match status" value="1"/>
</dbReference>
<dbReference type="InterPro" id="IPR027032">
    <property type="entry name" value="Twinkle-like"/>
</dbReference>
<sequence length="444" mass="50221">MCEREKERVGRAFPSCSGGSDHGALLMNEHSVDALFAALSQTPSLRPSNASSSTTEASHLLFTHHPHGLQTPPQTHSFHAASQVKPFLARHHLRLSFKTQLQNPPNLPQNLRLTLYFPFQIYSENPEDTSNSSARLNVLKKKLEVIGFDTQMLKIGHYSHLTCPTGRQFGIHTEGEEEVPKFAVPCKEKCKGGDSMEKSLSLFITLDGDYAVWVCHQGKCGWRGNIRAFVNDSSSYGSYCVAKEGQDEWFSASFWTEWMLFFSIRFIIAFTYRRNGVLVSCKYRDVNKNFWQEKDTEKIFYGVDDIKEASDIIIVEGEIDKLSMEEAGFYNCVSVPDRAPPSVSTKVFESEEKMVCNVQCQRTLLMDPYQKEGLLSALCDAGEEEKEKKKKKKKEKEKKEVGDRGALVDRVAPKRRLREGALPAFKRGARGWRRAARSLGVSQL</sequence>
<evidence type="ECO:0000313" key="2">
    <source>
        <dbReference type="EMBL" id="RVW40892.1"/>
    </source>
</evidence>
<dbReference type="PANTHER" id="PTHR12873:SF0">
    <property type="entry name" value="TWINKLE MTDNA HELICASE"/>
    <property type="match status" value="1"/>
</dbReference>
<dbReference type="GO" id="GO:0043139">
    <property type="term" value="F:5'-3' DNA helicase activity"/>
    <property type="evidence" value="ECO:0007669"/>
    <property type="project" value="InterPro"/>
</dbReference>
<organism evidence="2 3">
    <name type="scientific">Vitis vinifera</name>
    <name type="common">Grape</name>
    <dbReference type="NCBI Taxonomy" id="29760"/>
    <lineage>
        <taxon>Eukaryota</taxon>
        <taxon>Viridiplantae</taxon>
        <taxon>Streptophyta</taxon>
        <taxon>Embryophyta</taxon>
        <taxon>Tracheophyta</taxon>
        <taxon>Spermatophyta</taxon>
        <taxon>Magnoliopsida</taxon>
        <taxon>eudicotyledons</taxon>
        <taxon>Gunneridae</taxon>
        <taxon>Pentapetalae</taxon>
        <taxon>rosids</taxon>
        <taxon>Vitales</taxon>
        <taxon>Vitaceae</taxon>
        <taxon>Viteae</taxon>
        <taxon>Vitis</taxon>
    </lineage>
</organism>
<comment type="caution">
    <text evidence="2">The sequence shown here is derived from an EMBL/GenBank/DDBJ whole genome shotgun (WGS) entry which is preliminary data.</text>
</comment>
<feature type="region of interest" description="Disordered" evidence="1">
    <location>
        <begin position="386"/>
        <end position="406"/>
    </location>
</feature>
<dbReference type="AlphaFoldDB" id="A0A438E0D1"/>
<dbReference type="GO" id="GO:0003697">
    <property type="term" value="F:single-stranded DNA binding"/>
    <property type="evidence" value="ECO:0007669"/>
    <property type="project" value="InterPro"/>
</dbReference>
<dbReference type="Proteomes" id="UP000288805">
    <property type="component" value="Unassembled WGS sequence"/>
</dbReference>
<dbReference type="SUPFAM" id="SSF56731">
    <property type="entry name" value="DNA primase core"/>
    <property type="match status" value="1"/>
</dbReference>
<dbReference type="Gene3D" id="3.40.1360.10">
    <property type="match status" value="1"/>
</dbReference>
<reference evidence="2 3" key="1">
    <citation type="journal article" date="2018" name="PLoS Genet.">
        <title>Population sequencing reveals clonal diversity and ancestral inbreeding in the grapevine cultivar Chardonnay.</title>
        <authorList>
            <person name="Roach M.J."/>
            <person name="Johnson D.L."/>
            <person name="Bohlmann J."/>
            <person name="van Vuuren H.J."/>
            <person name="Jones S.J."/>
            <person name="Pretorius I.S."/>
            <person name="Schmidt S.A."/>
            <person name="Borneman A.R."/>
        </authorList>
    </citation>
    <scope>NUCLEOTIDE SEQUENCE [LARGE SCALE GENOMIC DNA]</scope>
    <source>
        <strain evidence="3">cv. Chardonnay</strain>
        <tissue evidence="2">Leaf</tissue>
    </source>
</reference>
<dbReference type="CDD" id="cd01029">
    <property type="entry name" value="TOPRIM_primases"/>
    <property type="match status" value="1"/>
</dbReference>
<proteinExistence type="predicted"/>
<dbReference type="EMBL" id="QGNW01001450">
    <property type="protein sequence ID" value="RVW40892.1"/>
    <property type="molecule type" value="Genomic_DNA"/>
</dbReference>
<evidence type="ECO:0000256" key="1">
    <source>
        <dbReference type="SAM" id="MobiDB-lite"/>
    </source>
</evidence>
<evidence type="ECO:0000313" key="3">
    <source>
        <dbReference type="Proteomes" id="UP000288805"/>
    </source>
</evidence>
<feature type="compositionally biased region" description="Basic and acidic residues" evidence="1">
    <location>
        <begin position="397"/>
        <end position="406"/>
    </location>
</feature>
<gene>
    <name evidence="2" type="primary">VvCHDh000349_10</name>
    <name evidence="2" type="ORF">CK203_094287</name>
</gene>
<protein>
    <submittedName>
        <fullName evidence="2">Twinkle-like protein, chloroplastic/mitochondrial</fullName>
    </submittedName>
</protein>
<name>A0A438E0D1_VITVI</name>
<dbReference type="InterPro" id="IPR034154">
    <property type="entry name" value="TOPRIM_DnaG/twinkle"/>
</dbReference>